<evidence type="ECO:0000313" key="1">
    <source>
        <dbReference type="EMBL" id="QJR12770.1"/>
    </source>
</evidence>
<reference evidence="1 2" key="1">
    <citation type="submission" date="2020-04" db="EMBL/GenBank/DDBJ databases">
        <title>Usitatibacter rugosus gen. nov., sp. nov. and Usitatibacter palustris sp. nov., novel members of Usitatibacteraceae fam. nov. within the order Nitrosomonadales isolated from soil.</title>
        <authorList>
            <person name="Huber K.J."/>
            <person name="Neumann-Schaal M."/>
            <person name="Geppert A."/>
            <person name="Luckner M."/>
            <person name="Wanner G."/>
            <person name="Overmann J."/>
        </authorList>
    </citation>
    <scope>NUCLEOTIDE SEQUENCE [LARGE SCALE GENOMIC DNA]</scope>
    <source>
        <strain evidence="1 2">0125_3</strain>
    </source>
</reference>
<name>A0A6M4GZU1_9PROT</name>
<organism evidence="1 2">
    <name type="scientific">Usitatibacter rugosus</name>
    <dbReference type="NCBI Taxonomy" id="2732067"/>
    <lineage>
        <taxon>Bacteria</taxon>
        <taxon>Pseudomonadati</taxon>
        <taxon>Pseudomonadota</taxon>
        <taxon>Betaproteobacteria</taxon>
        <taxon>Nitrosomonadales</taxon>
        <taxon>Usitatibacteraceae</taxon>
        <taxon>Usitatibacter</taxon>
    </lineage>
</organism>
<dbReference type="EMBL" id="CP053069">
    <property type="protein sequence ID" value="QJR12770.1"/>
    <property type="molecule type" value="Genomic_DNA"/>
</dbReference>
<evidence type="ECO:0000313" key="2">
    <source>
        <dbReference type="Proteomes" id="UP000501534"/>
    </source>
</evidence>
<dbReference type="KEGG" id="uru:DSM104443_03863"/>
<gene>
    <name evidence="1" type="ORF">DSM104443_03863</name>
</gene>
<accession>A0A6M4GZU1</accession>
<dbReference type="AlphaFoldDB" id="A0A6M4GZU1"/>
<proteinExistence type="predicted"/>
<dbReference type="RefSeq" id="WP_171095262.1">
    <property type="nucleotide sequence ID" value="NZ_CP053069.1"/>
</dbReference>
<protein>
    <submittedName>
        <fullName evidence="1">Uncharacterized protein</fullName>
    </submittedName>
</protein>
<sequence>MSETTPPIPKGLDPELVEKISGGLDLCSPGDIDGIIRGLRSNYDELVDFTSYMFDRIAGN</sequence>
<dbReference type="Proteomes" id="UP000501534">
    <property type="component" value="Chromosome"/>
</dbReference>
<keyword evidence="2" id="KW-1185">Reference proteome</keyword>